<evidence type="ECO:0000313" key="2">
    <source>
        <dbReference type="EMBL" id="RGD60700.1"/>
    </source>
</evidence>
<reference evidence="2 3" key="1">
    <citation type="submission" date="2018-08" db="EMBL/GenBank/DDBJ databases">
        <title>Diversity &amp; Physiological Properties of Lignin-Decomposing Actinobacteria from Soil.</title>
        <authorList>
            <person name="Roh S.G."/>
            <person name="Kim S.B."/>
        </authorList>
    </citation>
    <scope>NUCLEOTIDE SEQUENCE [LARGE SCALE GENOMIC DNA]</scope>
    <source>
        <strain evidence="2 3">MMS17-GH009</strain>
    </source>
</reference>
<protein>
    <submittedName>
        <fullName evidence="2">Uncharacterized protein</fullName>
    </submittedName>
</protein>
<accession>A0A372ZZA2</accession>
<feature type="region of interest" description="Disordered" evidence="1">
    <location>
        <begin position="1"/>
        <end position="37"/>
    </location>
</feature>
<dbReference type="Proteomes" id="UP000263377">
    <property type="component" value="Unassembled WGS sequence"/>
</dbReference>
<dbReference type="RefSeq" id="WP_117488863.1">
    <property type="nucleotide sequence ID" value="NZ_QVIG01000001.1"/>
</dbReference>
<evidence type="ECO:0000313" key="3">
    <source>
        <dbReference type="Proteomes" id="UP000263377"/>
    </source>
</evidence>
<comment type="caution">
    <text evidence="2">The sequence shown here is derived from an EMBL/GenBank/DDBJ whole genome shotgun (WGS) entry which is preliminary data.</text>
</comment>
<organism evidence="2 3">
    <name type="scientific">Kitasatospora xanthocidica</name>
    <dbReference type="NCBI Taxonomy" id="83382"/>
    <lineage>
        <taxon>Bacteria</taxon>
        <taxon>Bacillati</taxon>
        <taxon>Actinomycetota</taxon>
        <taxon>Actinomycetes</taxon>
        <taxon>Kitasatosporales</taxon>
        <taxon>Streptomycetaceae</taxon>
        <taxon>Kitasatospora</taxon>
    </lineage>
</organism>
<proteinExistence type="predicted"/>
<name>A0A372ZZA2_9ACTN</name>
<keyword evidence="3" id="KW-1185">Reference proteome</keyword>
<gene>
    <name evidence="2" type="ORF">DR950_25620</name>
</gene>
<dbReference type="EMBL" id="QVIG01000001">
    <property type="protein sequence ID" value="RGD60700.1"/>
    <property type="molecule type" value="Genomic_DNA"/>
</dbReference>
<dbReference type="AlphaFoldDB" id="A0A372ZZA2"/>
<sequence>MPTRQLRDQPPPTARPDTRDPQAAEAPRAPEASRDPVLLGDVLFHTLADLARRTSAPSLPAQRTRPHP</sequence>
<evidence type="ECO:0000256" key="1">
    <source>
        <dbReference type="SAM" id="MobiDB-lite"/>
    </source>
</evidence>